<keyword evidence="5 6" id="KW-0472">Membrane</keyword>
<dbReference type="AlphaFoldDB" id="A0A3S0J483"/>
<evidence type="ECO:0000256" key="4">
    <source>
        <dbReference type="ARBA" id="ARBA00022989"/>
    </source>
</evidence>
<protein>
    <submittedName>
        <fullName evidence="7">YjcZ family sporulation protein</fullName>
    </submittedName>
</protein>
<evidence type="ECO:0000256" key="1">
    <source>
        <dbReference type="ARBA" id="ARBA00004167"/>
    </source>
</evidence>
<gene>
    <name evidence="7" type="ORF">EKG35_06335</name>
</gene>
<comment type="subcellular location">
    <subcellularLocation>
        <location evidence="1">Membrane</location>
        <topology evidence="1">Single-pass membrane protein</topology>
    </subcellularLocation>
</comment>
<keyword evidence="3 6" id="KW-0812">Transmembrane</keyword>
<feature type="transmembrane region" description="Helical" evidence="6">
    <location>
        <begin position="41"/>
        <end position="58"/>
    </location>
</feature>
<proteinExistence type="inferred from homology"/>
<keyword evidence="8" id="KW-1185">Reference proteome</keyword>
<dbReference type="NCBIfam" id="TIGR01732">
    <property type="entry name" value="tiny_TM_bacill"/>
    <property type="match status" value="1"/>
</dbReference>
<sequence>MSYNVGGSYDYCNNYNDVAGSYDYCNNVGGAYDRKDNKKDFVLIVVLFILLIIIGTEFKKWC</sequence>
<keyword evidence="4 6" id="KW-1133">Transmembrane helix</keyword>
<evidence type="ECO:0000313" key="7">
    <source>
        <dbReference type="EMBL" id="RTQ94135.1"/>
    </source>
</evidence>
<dbReference type="OrthoDB" id="9948835at2"/>
<evidence type="ECO:0000256" key="5">
    <source>
        <dbReference type="ARBA" id="ARBA00023136"/>
    </source>
</evidence>
<name>A0A3S0J483_9BACI</name>
<accession>A0A3S0J483</accession>
<dbReference type="RefSeq" id="WP_126293604.1">
    <property type="nucleotide sequence ID" value="NZ_CP155468.1"/>
</dbReference>
<evidence type="ECO:0000256" key="2">
    <source>
        <dbReference type="ARBA" id="ARBA00010221"/>
    </source>
</evidence>
<comment type="caution">
    <text evidence="7">The sequence shown here is derived from an EMBL/GenBank/DDBJ whole genome shotgun (WGS) entry which is preliminary data.</text>
</comment>
<dbReference type="EMBL" id="RXNR01000013">
    <property type="protein sequence ID" value="RTQ94135.1"/>
    <property type="molecule type" value="Genomic_DNA"/>
</dbReference>
<reference evidence="7 8" key="1">
    <citation type="submission" date="2018-12" db="EMBL/GenBank/DDBJ databases">
        <authorList>
            <person name="Yu L."/>
        </authorList>
    </citation>
    <scope>NUCLEOTIDE SEQUENCE [LARGE SCALE GENOMIC DNA]</scope>
    <source>
        <strain evidence="7 8">S5H2222</strain>
    </source>
</reference>
<dbReference type="Pfam" id="PF09680">
    <property type="entry name" value="YjcZ_2"/>
    <property type="match status" value="1"/>
</dbReference>
<dbReference type="InterPro" id="IPR010070">
    <property type="entry name" value="YjcZ-like"/>
</dbReference>
<organism evidence="7 8">
    <name type="scientific">Lysinibacillus telephonicus</name>
    <dbReference type="NCBI Taxonomy" id="1714840"/>
    <lineage>
        <taxon>Bacteria</taxon>
        <taxon>Bacillati</taxon>
        <taxon>Bacillota</taxon>
        <taxon>Bacilli</taxon>
        <taxon>Bacillales</taxon>
        <taxon>Bacillaceae</taxon>
        <taxon>Lysinibacillus</taxon>
    </lineage>
</organism>
<dbReference type="Proteomes" id="UP000276349">
    <property type="component" value="Unassembled WGS sequence"/>
</dbReference>
<dbReference type="GO" id="GO:0016020">
    <property type="term" value="C:membrane"/>
    <property type="evidence" value="ECO:0007669"/>
    <property type="project" value="UniProtKB-SubCell"/>
</dbReference>
<evidence type="ECO:0000256" key="3">
    <source>
        <dbReference type="ARBA" id="ARBA00022692"/>
    </source>
</evidence>
<evidence type="ECO:0000313" key="8">
    <source>
        <dbReference type="Proteomes" id="UP000276349"/>
    </source>
</evidence>
<comment type="similarity">
    <text evidence="2">Belongs to the SscA family.</text>
</comment>
<evidence type="ECO:0000256" key="6">
    <source>
        <dbReference type="SAM" id="Phobius"/>
    </source>
</evidence>